<accession>A0A4Q9L643</accession>
<evidence type="ECO:0008006" key="3">
    <source>
        <dbReference type="Google" id="ProtNLM"/>
    </source>
</evidence>
<dbReference type="EMBL" id="PITJ01000440">
    <property type="protein sequence ID" value="TBU02635.1"/>
    <property type="molecule type" value="Genomic_DNA"/>
</dbReference>
<gene>
    <name evidence="1" type="ORF">CWI37_0440p0020</name>
</gene>
<sequence>MNTNVLAEKISVSLRKWTVMKLVKNYIKEESVLDVEKVLLQFFLSLNSKKFKKNEVTEDIAEYLNDFLCKNNVDTEFSSCFNMAVCLVEIYTENIEGKSIIYNEIKSKNEAECEDIETSDDSLSESEE</sequence>
<evidence type="ECO:0000313" key="2">
    <source>
        <dbReference type="Proteomes" id="UP000292362"/>
    </source>
</evidence>
<protein>
    <recommendedName>
        <fullName evidence="3">Pre-rRNA-processing protein TSR2</fullName>
    </recommendedName>
</protein>
<proteinExistence type="predicted"/>
<name>A0A4Q9L643_9MICR</name>
<dbReference type="VEuPathDB" id="MicrosporidiaDB:CWI37_0440p0020"/>
<reference evidence="1 2" key="1">
    <citation type="submission" date="2017-12" db="EMBL/GenBank/DDBJ databases">
        <authorList>
            <person name="Pombert J.-F."/>
            <person name="Haag K.L."/>
            <person name="Ebert D."/>
        </authorList>
    </citation>
    <scope>NUCLEOTIDE SEQUENCE [LARGE SCALE GENOMIC DNA]</scope>
    <source>
        <strain evidence="1">FI-OER-3-3</strain>
    </source>
</reference>
<dbReference type="AlphaFoldDB" id="A0A4Q9L643"/>
<evidence type="ECO:0000313" key="1">
    <source>
        <dbReference type="EMBL" id="TBU02635.1"/>
    </source>
</evidence>
<comment type="caution">
    <text evidence="1">The sequence shown here is derived from an EMBL/GenBank/DDBJ whole genome shotgun (WGS) entry which is preliminary data.</text>
</comment>
<organism evidence="1 2">
    <name type="scientific">Hamiltosporidium tvaerminnensis</name>
    <dbReference type="NCBI Taxonomy" id="1176355"/>
    <lineage>
        <taxon>Eukaryota</taxon>
        <taxon>Fungi</taxon>
        <taxon>Fungi incertae sedis</taxon>
        <taxon>Microsporidia</taxon>
        <taxon>Dubosqiidae</taxon>
        <taxon>Hamiltosporidium</taxon>
    </lineage>
</organism>
<dbReference type="Proteomes" id="UP000292362">
    <property type="component" value="Unassembled WGS sequence"/>
</dbReference>